<dbReference type="PATRIC" id="fig|445709.3.peg.2216"/>
<dbReference type="KEGG" id="ptx:ABW99_10390"/>
<dbReference type="SUPFAM" id="SSF55298">
    <property type="entry name" value="YjgF-like"/>
    <property type="match status" value="1"/>
</dbReference>
<dbReference type="CDD" id="cd06150">
    <property type="entry name" value="YjgF_YER057c_UK114_like_2"/>
    <property type="match status" value="1"/>
</dbReference>
<keyword evidence="3" id="KW-1185">Reference proteome</keyword>
<dbReference type="Pfam" id="PF01042">
    <property type="entry name" value="Ribonuc_L-PSP"/>
    <property type="match status" value="1"/>
</dbReference>
<dbReference type="EMBL" id="CP011568">
    <property type="protein sequence ID" value="AKJ68561.1"/>
    <property type="molecule type" value="Genomic_DNA"/>
</dbReference>
<reference evidence="3" key="1">
    <citation type="submission" date="2015-06" db="EMBL/GenBank/DDBJ databases">
        <authorList>
            <person name="Lim Y.L."/>
            <person name="Ee R."/>
            <person name="Yong D."/>
            <person name="How K.Y."/>
            <person name="Yin W.F."/>
            <person name="Chan K.G."/>
        </authorList>
    </citation>
    <scope>NUCLEOTIDE SEQUENCE [LARGE SCALE GENOMIC DNA]</scope>
    <source>
        <strain evidence="3">DSM 25325</strain>
    </source>
</reference>
<dbReference type="PANTHER" id="PTHR47328:SF1">
    <property type="entry name" value="RUTC FAMILY PROTEIN YOAB"/>
    <property type="match status" value="1"/>
</dbReference>
<gene>
    <name evidence="2" type="ORF">ABW99_10390</name>
</gene>
<evidence type="ECO:0000313" key="3">
    <source>
        <dbReference type="Proteomes" id="UP000036700"/>
    </source>
</evidence>
<dbReference type="OrthoDB" id="6899345at2"/>
<dbReference type="PANTHER" id="PTHR47328">
    <property type="match status" value="1"/>
</dbReference>
<evidence type="ECO:0000313" key="2">
    <source>
        <dbReference type="EMBL" id="AKJ68561.1"/>
    </source>
</evidence>
<evidence type="ECO:0000256" key="1">
    <source>
        <dbReference type="ARBA" id="ARBA00010552"/>
    </source>
</evidence>
<organism evidence="2 3">
    <name type="scientific">Pandoraea thiooxydans</name>
    <dbReference type="NCBI Taxonomy" id="445709"/>
    <lineage>
        <taxon>Bacteria</taxon>
        <taxon>Pseudomonadati</taxon>
        <taxon>Pseudomonadota</taxon>
        <taxon>Betaproteobacteria</taxon>
        <taxon>Burkholderiales</taxon>
        <taxon>Burkholderiaceae</taxon>
        <taxon>Pandoraea</taxon>
    </lineage>
</organism>
<name>A0A0G3EV25_9BURK</name>
<dbReference type="AlphaFoldDB" id="A0A0G3EV25"/>
<dbReference type="RefSeq" id="WP_047214411.1">
    <property type="nucleotide sequence ID" value="NZ_CP011568.3"/>
</dbReference>
<sequence>MTVRRFHVESRWSDTAVHNGTVYLAGQVADDTAQGIEGQAQEVLGHIDRLLTEAGSDKSLILSCQIYLSDMANFEGMNRVWDAWVAAIPGNAPPRATVQARLARPELLIEIVVVAAQRGG</sequence>
<protein>
    <submittedName>
        <fullName evidence="2">Aminoacrylate peracid reductase</fullName>
    </submittedName>
</protein>
<dbReference type="InterPro" id="IPR006175">
    <property type="entry name" value="YjgF/YER057c/UK114"/>
</dbReference>
<dbReference type="InterPro" id="IPR019897">
    <property type="entry name" value="RidA_CS"/>
</dbReference>
<dbReference type="InterPro" id="IPR035959">
    <property type="entry name" value="RutC-like_sf"/>
</dbReference>
<dbReference type="Proteomes" id="UP000036700">
    <property type="component" value="Chromosome"/>
</dbReference>
<proteinExistence type="inferred from homology"/>
<dbReference type="InterPro" id="IPR035709">
    <property type="entry name" value="YoaB-like"/>
</dbReference>
<comment type="similarity">
    <text evidence="1">Belongs to the RutC family.</text>
</comment>
<dbReference type="STRING" id="445709.ABW99_10390"/>
<dbReference type="Gene3D" id="3.30.1330.40">
    <property type="entry name" value="RutC-like"/>
    <property type="match status" value="1"/>
</dbReference>
<accession>A0A0G3EV25</accession>
<dbReference type="PROSITE" id="PS01094">
    <property type="entry name" value="UPF0076"/>
    <property type="match status" value="1"/>
</dbReference>